<dbReference type="InterPro" id="IPR012337">
    <property type="entry name" value="RNaseH-like_sf"/>
</dbReference>
<keyword evidence="6" id="KW-0378">Hydrolase</keyword>
<dbReference type="GO" id="GO:0016787">
    <property type="term" value="F:hydrolase activity"/>
    <property type="evidence" value="ECO:0007669"/>
    <property type="project" value="UniProtKB-KW"/>
</dbReference>
<evidence type="ECO:0000259" key="9">
    <source>
        <dbReference type="PROSITE" id="PS50994"/>
    </source>
</evidence>
<evidence type="ECO:0000256" key="8">
    <source>
        <dbReference type="SAM" id="MobiDB-lite"/>
    </source>
</evidence>
<feature type="compositionally biased region" description="Low complexity" evidence="8">
    <location>
        <begin position="45"/>
        <end position="59"/>
    </location>
</feature>
<feature type="domain" description="Integrase catalytic" evidence="9">
    <location>
        <begin position="1635"/>
        <end position="1802"/>
    </location>
</feature>
<dbReference type="Gene3D" id="3.30.70.270">
    <property type="match status" value="2"/>
</dbReference>
<dbReference type="InterPro" id="IPR043502">
    <property type="entry name" value="DNA/RNA_pol_sf"/>
</dbReference>
<dbReference type="Pfam" id="PF13650">
    <property type="entry name" value="Asp_protease_2"/>
    <property type="match status" value="1"/>
</dbReference>
<dbReference type="Pfam" id="PF00078">
    <property type="entry name" value="RVT_1"/>
    <property type="match status" value="1"/>
</dbReference>
<dbReference type="Gene3D" id="3.30.420.10">
    <property type="entry name" value="Ribonuclease H-like superfamily/Ribonuclease H"/>
    <property type="match status" value="1"/>
</dbReference>
<name>A0AAV0EGB1_9ASTE</name>
<dbReference type="Pfam" id="PF17917">
    <property type="entry name" value="RT_RNaseH"/>
    <property type="match status" value="1"/>
</dbReference>
<evidence type="ECO:0000256" key="7">
    <source>
        <dbReference type="ARBA" id="ARBA00022918"/>
    </source>
</evidence>
<evidence type="ECO:0000313" key="10">
    <source>
        <dbReference type="EMBL" id="CAH9123097.1"/>
    </source>
</evidence>
<feature type="region of interest" description="Disordered" evidence="8">
    <location>
        <begin position="41"/>
        <end position="117"/>
    </location>
</feature>
<dbReference type="CDD" id="cd09274">
    <property type="entry name" value="RNase_HI_RT_Ty3"/>
    <property type="match status" value="1"/>
</dbReference>
<evidence type="ECO:0000256" key="4">
    <source>
        <dbReference type="ARBA" id="ARBA00022722"/>
    </source>
</evidence>
<dbReference type="GO" id="GO:0004519">
    <property type="term" value="F:endonuclease activity"/>
    <property type="evidence" value="ECO:0007669"/>
    <property type="project" value="UniProtKB-KW"/>
</dbReference>
<evidence type="ECO:0000256" key="1">
    <source>
        <dbReference type="ARBA" id="ARBA00012493"/>
    </source>
</evidence>
<evidence type="ECO:0000256" key="2">
    <source>
        <dbReference type="ARBA" id="ARBA00022679"/>
    </source>
</evidence>
<feature type="compositionally biased region" description="Pro residues" evidence="8">
    <location>
        <begin position="60"/>
        <end position="70"/>
    </location>
</feature>
<comment type="caution">
    <text evidence="10">The sequence shown here is derived from an EMBL/GenBank/DDBJ whole genome shotgun (WGS) entry which is preliminary data.</text>
</comment>
<dbReference type="Pfam" id="PF00665">
    <property type="entry name" value="rve"/>
    <property type="match status" value="1"/>
</dbReference>
<dbReference type="InterPro" id="IPR050951">
    <property type="entry name" value="Retrovirus_Pol_polyprotein"/>
</dbReference>
<keyword evidence="4" id="KW-0540">Nuclease</keyword>
<feature type="compositionally biased region" description="Basic and acidic residues" evidence="8">
    <location>
        <begin position="642"/>
        <end position="658"/>
    </location>
</feature>
<dbReference type="PROSITE" id="PS50994">
    <property type="entry name" value="INTEGRASE"/>
    <property type="match status" value="1"/>
</dbReference>
<sequence length="1948" mass="221845">MHTRSQGSEGLQPLNLDFEKELRKRRKAQILELKIPNQIMEDLHNNPNNPNSQNQISNPNPNPNPTPPQNTPINTPIDTPRDRHNPFFGDQRPPGFENFQQIPPLTQPNPYPPHPYQNYQIHQNQPPPYPYTYPYPYPPPPFMHPYQPHPYGQYYQHPQNQQGQGQYIRQQQQGRRLLDYVAGEIEEQDSILYPGVDAANFEIKPALISLVSANKFGGSKNEDPTSHVKQFLRVLQTLKLNGASVDAIRLRLFPFSLRDEALSWLNSKPSGYFNTWEKLHRDFMKEFYPPSKASKMKKLIQQFRQQPSESLYESWKRFKDLQVQYPHHNMSVGDLIVSFYEGLQDNSKIVVDASANGAFMELDPETGKEMLEKICNNSASWYSERSTQKLGAGIYEVDQTTALTAKVDSLTTMVQKLTEKQSSSTSSAATNPSSSVAQALFCELCGGGHSFKECNFLELTQNVPFSPTVEQADAIYGRPQVPYQGNYNPQGKTHPGFSWSNSSGAANPSFPSKPTPPGFQNQQGFRGNQNNQQLRGNQGYQNPQGYPPQQQLPPPPQQQFVGVNDFQQMMQGITNQFSQLTTQLNQIQAHNKMLESQIASFASPSTSKAQGKLPAYSEHPKENVNAVTTRSGKQLSDPPLIVEKEKIPEKEASPSKENNEEDLTSSANEGLKKVVQPYAPPLPFPHRAKKNTIDERRDKFLKWIGELNTTIPLLDALKHMPSYSKFLKEILSNKKKFEEKATIAMSEGSSAIIQKKLPEKLKDPGSFTIPCIIGGFMVNKALCDLGASVSLIPYSMSKRLSLGIPKATSMTIQLADRSVKHPVGVLEDIPVQVGKYFIPCDFVVLDMDEDERVPVILGRPFLATAGAIIDVKKGTLIIEVGDERVEFNIFQMARNPACVEDCWRVDIVDECVRDFMGFFHNDPMEVYDVEEIENNHEGEELVECVKNKESCKKNHEGKEVEKLVREELREANNTKEPPTVELKPLPSHLRYAYLGENSTYPVIISTKLNEEEVDKLLTLLRKHKRIIGYSIDDLIGISANYCMHRIYLEEGCKPVVEHQRRLNPNMKDVVKKEVIKLLDAGIIYPISDSRWVSPIHVVPKKGGFTVVPNEHNELIPTRLVTGWRMCIDYRKLNKVTNKDHYPLPFIDQLLERMANHSHYCFLDGFSGYFQIMIHPDDQEKTTFTCAYGTFAFRRMSFGLCNAPGTFQRCMMAIFSDLIEEIMEVFMDDFSVYGTSFGSCLDNLDKALTRCQEANLVLNWEKCHFMVTEGIVLGHKISSKGIEVDPAKIEVIEKLPPPTSVKGIRSFLGHAGFYRRFIKDFANIAKPLTRLLSKEVEFIFDDACLNSFCKIKKALCSAPVIQPPNWSMPFILMCDASDYAVGAMLGQKQGRCIHAIYYASHTLDDAQQNYATTEKELLAVVFAIEKFRSYLVGSKVIVYTDHSALKYLFAKKEAKPRLIRWVLLLQEFDIEILDKKGSENVIADHLSRIEPHTENETATVLPIDDSLTGEYLLSIKHFSPWYADWVNYLVSGYIPSEFSWSQKKKFLHDAHSYFWDEPLLFKRCADGIVRRCIPEDEFEAILYHCHSSPYGGHFGSTRTSAKVLQSGFYWPTLFKDSQMYVKRCDRCQRTGSIGRRNEMPQSGILEVELFDVWGMDFMGPFPSSCGNSYILVAVDYVWKWIEAIASPTNDSKVVVRFVKKFIFSRFGVPRAFITDNGTHFCNKQLEKLLLKYGVNHKVSTPYHAQTSGQVELSNREIKSVLEKVVNPTRKDWSLRLDDALWAYRTAYKTPIGTSPFKLVYGKSCHLPVEIEHKAFWAIQSLNLDYTLAGKKRLLQLNELEEFRLDAFENARLYKERAKKWHDGRILRRDFSPGDSVLLFNSRLKLFPGKLKSKWSGPFKVIKAFPSGAIILEANDGRQFTVNGQRVKQYHEGDDTKEKLTVHLDDPPYE</sequence>
<reference evidence="10" key="1">
    <citation type="submission" date="2022-07" db="EMBL/GenBank/DDBJ databases">
        <authorList>
            <person name="Macas J."/>
            <person name="Novak P."/>
            <person name="Neumann P."/>
        </authorList>
    </citation>
    <scope>NUCLEOTIDE SEQUENCE</scope>
</reference>
<dbReference type="GO" id="GO:0003676">
    <property type="term" value="F:nucleic acid binding"/>
    <property type="evidence" value="ECO:0007669"/>
    <property type="project" value="InterPro"/>
</dbReference>
<feature type="compositionally biased region" description="Polar residues" evidence="8">
    <location>
        <begin position="498"/>
        <end position="510"/>
    </location>
</feature>
<dbReference type="InterPro" id="IPR005162">
    <property type="entry name" value="Retrotrans_gag_dom"/>
</dbReference>
<dbReference type="Gene3D" id="3.10.10.10">
    <property type="entry name" value="HIV Type 1 Reverse Transcriptase, subunit A, domain 1"/>
    <property type="match status" value="1"/>
</dbReference>
<keyword evidence="7" id="KW-0695">RNA-directed DNA polymerase</keyword>
<dbReference type="EC" id="2.7.7.49" evidence="1"/>
<evidence type="ECO:0000256" key="6">
    <source>
        <dbReference type="ARBA" id="ARBA00022801"/>
    </source>
</evidence>
<evidence type="ECO:0000256" key="5">
    <source>
        <dbReference type="ARBA" id="ARBA00022759"/>
    </source>
</evidence>
<dbReference type="EMBL" id="CAMAPF010000929">
    <property type="protein sequence ID" value="CAH9123097.1"/>
    <property type="molecule type" value="Genomic_DNA"/>
</dbReference>
<dbReference type="Pfam" id="PF03732">
    <property type="entry name" value="Retrotrans_gag"/>
    <property type="match status" value="1"/>
</dbReference>
<keyword evidence="3" id="KW-0548">Nucleotidyltransferase</keyword>
<evidence type="ECO:0000256" key="3">
    <source>
        <dbReference type="ARBA" id="ARBA00022695"/>
    </source>
</evidence>
<dbReference type="CDD" id="cd01647">
    <property type="entry name" value="RT_LTR"/>
    <property type="match status" value="1"/>
</dbReference>
<feature type="compositionally biased region" description="Pro residues" evidence="8">
    <location>
        <begin position="105"/>
        <end position="115"/>
    </location>
</feature>
<dbReference type="CDD" id="cd00303">
    <property type="entry name" value="retropepsin_like"/>
    <property type="match status" value="1"/>
</dbReference>
<dbReference type="Gene3D" id="3.10.20.370">
    <property type="match status" value="1"/>
</dbReference>
<dbReference type="FunFam" id="3.30.70.270:FF:000020">
    <property type="entry name" value="Transposon Tf2-6 polyprotein-like Protein"/>
    <property type="match status" value="1"/>
</dbReference>
<dbReference type="GO" id="GO:0003964">
    <property type="term" value="F:RNA-directed DNA polymerase activity"/>
    <property type="evidence" value="ECO:0007669"/>
    <property type="project" value="UniProtKB-KW"/>
</dbReference>
<dbReference type="Proteomes" id="UP001152523">
    <property type="component" value="Unassembled WGS sequence"/>
</dbReference>
<dbReference type="SUPFAM" id="SSF56672">
    <property type="entry name" value="DNA/RNA polymerases"/>
    <property type="match status" value="1"/>
</dbReference>
<dbReference type="InterPro" id="IPR041588">
    <property type="entry name" value="Integrase_H2C2"/>
</dbReference>
<dbReference type="PANTHER" id="PTHR37984:SF5">
    <property type="entry name" value="PROTEIN NYNRIN-LIKE"/>
    <property type="match status" value="1"/>
</dbReference>
<dbReference type="Gene3D" id="2.40.70.10">
    <property type="entry name" value="Acid Proteases"/>
    <property type="match status" value="1"/>
</dbReference>
<feature type="region of interest" description="Disordered" evidence="8">
    <location>
        <begin position="602"/>
        <end position="688"/>
    </location>
</feature>
<dbReference type="SUPFAM" id="SSF53098">
    <property type="entry name" value="Ribonuclease H-like"/>
    <property type="match status" value="1"/>
</dbReference>
<feature type="region of interest" description="Disordered" evidence="8">
    <location>
        <begin position="480"/>
        <end position="559"/>
    </location>
</feature>
<dbReference type="InterPro" id="IPR036397">
    <property type="entry name" value="RNaseH_sf"/>
</dbReference>
<keyword evidence="11" id="KW-1185">Reference proteome</keyword>
<gene>
    <name evidence="10" type="ORF">CEPIT_LOCUS24950</name>
</gene>
<keyword evidence="2" id="KW-0808">Transferase</keyword>
<dbReference type="Pfam" id="PF17921">
    <property type="entry name" value="Integrase_H2C2"/>
    <property type="match status" value="1"/>
</dbReference>
<dbReference type="InterPro" id="IPR043128">
    <property type="entry name" value="Rev_trsase/Diguanyl_cyclase"/>
</dbReference>
<protein>
    <recommendedName>
        <fullName evidence="1">RNA-directed DNA polymerase</fullName>
        <ecNumber evidence="1">2.7.7.49</ecNumber>
    </recommendedName>
</protein>
<dbReference type="FunFam" id="3.10.20.370:FF:000001">
    <property type="entry name" value="Retrovirus-related Pol polyprotein from transposon 17.6-like protein"/>
    <property type="match status" value="1"/>
</dbReference>
<dbReference type="InterPro" id="IPR021109">
    <property type="entry name" value="Peptidase_aspartic_dom_sf"/>
</dbReference>
<dbReference type="PANTHER" id="PTHR37984">
    <property type="entry name" value="PROTEIN CBG26694"/>
    <property type="match status" value="1"/>
</dbReference>
<dbReference type="InterPro" id="IPR001584">
    <property type="entry name" value="Integrase_cat-core"/>
</dbReference>
<organism evidence="10 11">
    <name type="scientific">Cuscuta epithymum</name>
    <dbReference type="NCBI Taxonomy" id="186058"/>
    <lineage>
        <taxon>Eukaryota</taxon>
        <taxon>Viridiplantae</taxon>
        <taxon>Streptophyta</taxon>
        <taxon>Embryophyta</taxon>
        <taxon>Tracheophyta</taxon>
        <taxon>Spermatophyta</taxon>
        <taxon>Magnoliopsida</taxon>
        <taxon>eudicotyledons</taxon>
        <taxon>Gunneridae</taxon>
        <taxon>Pentapetalae</taxon>
        <taxon>asterids</taxon>
        <taxon>lamiids</taxon>
        <taxon>Solanales</taxon>
        <taxon>Convolvulaceae</taxon>
        <taxon>Cuscuteae</taxon>
        <taxon>Cuscuta</taxon>
        <taxon>Cuscuta subgen. Cuscuta</taxon>
    </lineage>
</organism>
<keyword evidence="5" id="KW-0255">Endonuclease</keyword>
<proteinExistence type="predicted"/>
<evidence type="ECO:0000313" key="11">
    <source>
        <dbReference type="Proteomes" id="UP001152523"/>
    </source>
</evidence>
<feature type="compositionally biased region" description="Low complexity" evidence="8">
    <location>
        <begin position="518"/>
        <end position="549"/>
    </location>
</feature>
<accession>A0AAV0EGB1</accession>
<feature type="compositionally biased region" description="Polar residues" evidence="8">
    <location>
        <begin position="625"/>
        <end position="634"/>
    </location>
</feature>
<dbReference type="GO" id="GO:0015074">
    <property type="term" value="P:DNA integration"/>
    <property type="evidence" value="ECO:0007669"/>
    <property type="project" value="InterPro"/>
</dbReference>
<dbReference type="SUPFAM" id="SSF50630">
    <property type="entry name" value="Acid proteases"/>
    <property type="match status" value="1"/>
</dbReference>
<dbReference type="InterPro" id="IPR000477">
    <property type="entry name" value="RT_dom"/>
</dbReference>
<dbReference type="Gene3D" id="1.10.340.70">
    <property type="match status" value="1"/>
</dbReference>
<dbReference type="InterPro" id="IPR041373">
    <property type="entry name" value="RT_RNaseH"/>
</dbReference>